<reference evidence="2 3" key="1">
    <citation type="submission" date="2024-02" db="EMBL/GenBank/DDBJ databases">
        <title>Genome sequence of Aquincola sp. MAHUQ-54.</title>
        <authorList>
            <person name="Huq M.A."/>
        </authorList>
    </citation>
    <scope>NUCLEOTIDE SEQUENCE [LARGE SCALE GENOMIC DNA]</scope>
    <source>
        <strain evidence="2 3">MAHUQ-54</strain>
    </source>
</reference>
<evidence type="ECO:0000313" key="3">
    <source>
        <dbReference type="Proteomes" id="UP001336250"/>
    </source>
</evidence>
<comment type="caution">
    <text evidence="2">The sequence shown here is derived from an EMBL/GenBank/DDBJ whole genome shotgun (WGS) entry which is preliminary data.</text>
</comment>
<protein>
    <recommendedName>
        <fullName evidence="4">Copper resistance protein D</fullName>
    </recommendedName>
</protein>
<gene>
    <name evidence="2" type="ORF">V4F39_12890</name>
</gene>
<evidence type="ECO:0008006" key="4">
    <source>
        <dbReference type="Google" id="ProtNLM"/>
    </source>
</evidence>
<feature type="transmembrane region" description="Helical" evidence="1">
    <location>
        <begin position="120"/>
        <end position="140"/>
    </location>
</feature>
<keyword evidence="1" id="KW-0472">Membrane</keyword>
<accession>A0AAW9QDB8</accession>
<organism evidence="2 3">
    <name type="scientific">Aquincola agrisoli</name>
    <dbReference type="NCBI Taxonomy" id="3119538"/>
    <lineage>
        <taxon>Bacteria</taxon>
        <taxon>Pseudomonadati</taxon>
        <taxon>Pseudomonadota</taxon>
        <taxon>Betaproteobacteria</taxon>
        <taxon>Burkholderiales</taxon>
        <taxon>Sphaerotilaceae</taxon>
        <taxon>Aquincola</taxon>
    </lineage>
</organism>
<evidence type="ECO:0000313" key="2">
    <source>
        <dbReference type="EMBL" id="MEF7614812.1"/>
    </source>
</evidence>
<keyword evidence="1" id="KW-1133">Transmembrane helix</keyword>
<proteinExistence type="predicted"/>
<evidence type="ECO:0000256" key="1">
    <source>
        <dbReference type="SAM" id="Phobius"/>
    </source>
</evidence>
<dbReference type="AlphaFoldDB" id="A0AAW9QDB8"/>
<dbReference type="Proteomes" id="UP001336250">
    <property type="component" value="Unassembled WGS sequence"/>
</dbReference>
<keyword evidence="3" id="KW-1185">Reference proteome</keyword>
<feature type="transmembrane region" description="Helical" evidence="1">
    <location>
        <begin position="55"/>
        <end position="76"/>
    </location>
</feature>
<dbReference type="RefSeq" id="WP_332289871.1">
    <property type="nucleotide sequence ID" value="NZ_JAZIBG010000028.1"/>
</dbReference>
<feature type="transmembrane region" description="Helical" evidence="1">
    <location>
        <begin position="88"/>
        <end position="108"/>
    </location>
</feature>
<dbReference type="EMBL" id="JAZIBG010000028">
    <property type="protein sequence ID" value="MEF7614812.1"/>
    <property type="molecule type" value="Genomic_DNA"/>
</dbReference>
<keyword evidence="1" id="KW-0812">Transmembrane</keyword>
<sequence>MGRGWTWIAEHAWLYPALEAVHIAGIALLVGSLMLLELRIWGWGAAVPVRPLARLALPVTLGGFAIVAASGLLMFASQPAELLAHRLFLWKLGLVGLAGVNAVLFHARGGLSKLDVLARAQTALSVGLWLAVIICGRWLAY</sequence>
<feature type="transmembrane region" description="Helical" evidence="1">
    <location>
        <begin position="12"/>
        <end position="35"/>
    </location>
</feature>
<name>A0AAW9QDB8_9BURK</name>